<keyword evidence="1" id="KW-1133">Transmembrane helix</keyword>
<feature type="transmembrane region" description="Helical" evidence="1">
    <location>
        <begin position="192"/>
        <end position="210"/>
    </location>
</feature>
<gene>
    <name evidence="2" type="ORF">GALL_172360</name>
</gene>
<feature type="transmembrane region" description="Helical" evidence="1">
    <location>
        <begin position="123"/>
        <end position="141"/>
    </location>
</feature>
<organism evidence="2">
    <name type="scientific">mine drainage metagenome</name>
    <dbReference type="NCBI Taxonomy" id="410659"/>
    <lineage>
        <taxon>unclassified sequences</taxon>
        <taxon>metagenomes</taxon>
        <taxon>ecological metagenomes</taxon>
    </lineage>
</organism>
<evidence type="ECO:0008006" key="3">
    <source>
        <dbReference type="Google" id="ProtNLM"/>
    </source>
</evidence>
<evidence type="ECO:0000256" key="1">
    <source>
        <dbReference type="SAM" id="Phobius"/>
    </source>
</evidence>
<sequence>MKKIVLFFLFIILFTSTHAQTDSLLNSLQTSTPTQTQEILPKKMLFTQRLAWGEHGFMRGNKTITPDMRENDMKIRRKMLVAHQIAGIATLGGFIGQAIVGPKLYNTPRTDPNYNNLKDTHELLALTVNTTYSFTALMALFAPPPMVNRDKGLSAIRLHKWLAVVHLAGMLATNILAAQIDGDPNSKLLPYHRAAAYTTFASFAAAMIVIKLK</sequence>
<proteinExistence type="predicted"/>
<name>A0A1J5RXN8_9ZZZZ</name>
<evidence type="ECO:0000313" key="2">
    <source>
        <dbReference type="EMBL" id="OIR00711.1"/>
    </source>
</evidence>
<keyword evidence="1" id="KW-0812">Transmembrane</keyword>
<dbReference type="EMBL" id="MLJW01000092">
    <property type="protein sequence ID" value="OIR00711.1"/>
    <property type="molecule type" value="Genomic_DNA"/>
</dbReference>
<feature type="transmembrane region" description="Helical" evidence="1">
    <location>
        <begin position="161"/>
        <end position="180"/>
    </location>
</feature>
<dbReference type="AlphaFoldDB" id="A0A1J5RXN8"/>
<accession>A0A1J5RXN8</accession>
<reference evidence="2" key="1">
    <citation type="submission" date="2016-10" db="EMBL/GenBank/DDBJ databases">
        <title>Sequence of Gallionella enrichment culture.</title>
        <authorList>
            <person name="Poehlein A."/>
            <person name="Muehling M."/>
            <person name="Daniel R."/>
        </authorList>
    </citation>
    <scope>NUCLEOTIDE SEQUENCE</scope>
</reference>
<comment type="caution">
    <text evidence="2">The sequence shown here is derived from an EMBL/GenBank/DDBJ whole genome shotgun (WGS) entry which is preliminary data.</text>
</comment>
<protein>
    <recommendedName>
        <fullName evidence="3">Cytochrome b561 bacterial/Ni-hydrogenase domain-containing protein</fullName>
    </recommendedName>
</protein>
<keyword evidence="1" id="KW-0472">Membrane</keyword>